<reference evidence="2" key="1">
    <citation type="submission" date="2017-09" db="EMBL/GenBank/DDBJ databases">
        <authorList>
            <person name="Varghese N."/>
            <person name="Submissions S."/>
        </authorList>
    </citation>
    <scope>NUCLEOTIDE SEQUENCE [LARGE SCALE GENOMIC DNA]</scope>
    <source>
        <strain evidence="2">USBA 140</strain>
    </source>
</reference>
<keyword evidence="2" id="KW-1185">Reference proteome</keyword>
<dbReference type="InterPro" id="IPR011049">
    <property type="entry name" value="Serralysin-like_metalloprot_C"/>
</dbReference>
<accession>A0A286H1R6</accession>
<dbReference type="Gene3D" id="2.150.10.10">
    <property type="entry name" value="Serralysin-like metalloprotease, C-terminal"/>
    <property type="match status" value="1"/>
</dbReference>
<dbReference type="PRINTS" id="PR00313">
    <property type="entry name" value="CABNDNGRPT"/>
</dbReference>
<dbReference type="SUPFAM" id="SSF53474">
    <property type="entry name" value="alpha/beta-Hydrolases"/>
    <property type="match status" value="1"/>
</dbReference>
<dbReference type="OrthoDB" id="7296847at2"/>
<evidence type="ECO:0000313" key="2">
    <source>
        <dbReference type="Proteomes" id="UP000219621"/>
    </source>
</evidence>
<sequence>MPKPQPTSTRTPLFDTDGFTSALVVDAALASEISYGRGDLDAALDAGGFTNVTADIGLPAEYLVNGFFVNGNASGIVLEKDGVLYVAFAGTSVENPLPDVLDYWQLNGQAMIDEYYGDVSAMMDAAMTYAADPESGVTQVVATGHSLGGSAVDGALAAYDAVEYPALRGITFNSPTSGLLDDGRELNVGYENDFINEIIGDGDAGNAVHNLYYAIQPGEPMPDPGSETSYIALLSKALQAWTSPAHDIARFPEALAALTESPVYEQVSRGDVVVLDGSRYGVSLDAMADLSPAFDAAMAGSSRVGLVGQAVDDVLGGSAYGDAIDGGAGDDVIAGLGGNDLLWGGEGLDTFLFTSRFGTDVVKDYEAGDILSFQTGPAGGEYLASLAALQAWTESTNQIRTSFTDAGLVIAFAGGKDKVTLEGVGSWELMA</sequence>
<dbReference type="AlphaFoldDB" id="A0A286H1R6"/>
<gene>
    <name evidence="1" type="ORF">SAMN05421508_11724</name>
</gene>
<dbReference type="Proteomes" id="UP000219621">
    <property type="component" value="Unassembled WGS sequence"/>
</dbReference>
<evidence type="ECO:0008006" key="3">
    <source>
        <dbReference type="Google" id="ProtNLM"/>
    </source>
</evidence>
<dbReference type="InterPro" id="IPR029058">
    <property type="entry name" value="AB_hydrolase_fold"/>
</dbReference>
<dbReference type="PROSITE" id="PS00330">
    <property type="entry name" value="HEMOLYSIN_CALCIUM"/>
    <property type="match status" value="1"/>
</dbReference>
<dbReference type="InterPro" id="IPR018511">
    <property type="entry name" value="Hemolysin-typ_Ca-bd_CS"/>
</dbReference>
<dbReference type="SUPFAM" id="SSF51120">
    <property type="entry name" value="beta-Roll"/>
    <property type="match status" value="1"/>
</dbReference>
<name>A0A286H1R6_9PROT</name>
<protein>
    <recommendedName>
        <fullName evidence="3">Lipase (Class 3)</fullName>
    </recommendedName>
</protein>
<dbReference type="EMBL" id="OCNJ01000017">
    <property type="protein sequence ID" value="SOE01254.1"/>
    <property type="molecule type" value="Genomic_DNA"/>
</dbReference>
<dbReference type="Gene3D" id="3.40.50.1820">
    <property type="entry name" value="alpha/beta hydrolase"/>
    <property type="match status" value="1"/>
</dbReference>
<dbReference type="RefSeq" id="WP_097281570.1">
    <property type="nucleotide sequence ID" value="NZ_OCNJ01000017.1"/>
</dbReference>
<organism evidence="1 2">
    <name type="scientific">Caenispirillum bisanense</name>
    <dbReference type="NCBI Taxonomy" id="414052"/>
    <lineage>
        <taxon>Bacteria</taxon>
        <taxon>Pseudomonadati</taxon>
        <taxon>Pseudomonadota</taxon>
        <taxon>Alphaproteobacteria</taxon>
        <taxon>Rhodospirillales</taxon>
        <taxon>Novispirillaceae</taxon>
        <taxon>Caenispirillum</taxon>
    </lineage>
</organism>
<proteinExistence type="predicted"/>
<evidence type="ECO:0000313" key="1">
    <source>
        <dbReference type="EMBL" id="SOE01254.1"/>
    </source>
</evidence>